<evidence type="ECO:0000256" key="3">
    <source>
        <dbReference type="ARBA" id="ARBA00022448"/>
    </source>
</evidence>
<dbReference type="Proteomes" id="UP000824238">
    <property type="component" value="Unassembled WGS sequence"/>
</dbReference>
<dbReference type="PRINTS" id="PR00175">
    <property type="entry name" value="NAALASMPORT"/>
</dbReference>
<dbReference type="Pfam" id="PF01235">
    <property type="entry name" value="Na_Ala_symp"/>
    <property type="match status" value="1"/>
</dbReference>
<feature type="transmembrane region" description="Helical" evidence="8">
    <location>
        <begin position="177"/>
        <end position="195"/>
    </location>
</feature>
<evidence type="ECO:0000256" key="2">
    <source>
        <dbReference type="ARBA" id="ARBA00009261"/>
    </source>
</evidence>
<dbReference type="AlphaFoldDB" id="A0A9D1DMY1"/>
<feature type="transmembrane region" description="Helical" evidence="8">
    <location>
        <begin position="323"/>
        <end position="340"/>
    </location>
</feature>
<proteinExistence type="inferred from homology"/>
<keyword evidence="3 8" id="KW-0813">Transport</keyword>
<dbReference type="GO" id="GO:0005283">
    <property type="term" value="F:amino acid:sodium symporter activity"/>
    <property type="evidence" value="ECO:0007669"/>
    <property type="project" value="InterPro"/>
</dbReference>
<comment type="subcellular location">
    <subcellularLocation>
        <location evidence="1 8">Cell membrane</location>
        <topology evidence="1 8">Multi-pass membrane protein</topology>
    </subcellularLocation>
</comment>
<feature type="transmembrane region" description="Helical" evidence="8">
    <location>
        <begin position="293"/>
        <end position="316"/>
    </location>
</feature>
<keyword evidence="7 8" id="KW-0472">Membrane</keyword>
<dbReference type="InterPro" id="IPR001463">
    <property type="entry name" value="Na/Ala_symport"/>
</dbReference>
<evidence type="ECO:0000256" key="4">
    <source>
        <dbReference type="ARBA" id="ARBA00022475"/>
    </source>
</evidence>
<feature type="transmembrane region" description="Helical" evidence="8">
    <location>
        <begin position="381"/>
        <end position="403"/>
    </location>
</feature>
<name>A0A9D1DMY1_9FIRM</name>
<keyword evidence="4 8" id="KW-1003">Cell membrane</keyword>
<reference evidence="9" key="2">
    <citation type="journal article" date="2021" name="PeerJ">
        <title>Extensive microbial diversity within the chicken gut microbiome revealed by metagenomics and culture.</title>
        <authorList>
            <person name="Gilroy R."/>
            <person name="Ravi A."/>
            <person name="Getino M."/>
            <person name="Pursley I."/>
            <person name="Horton D.L."/>
            <person name="Alikhan N.F."/>
            <person name="Baker D."/>
            <person name="Gharbi K."/>
            <person name="Hall N."/>
            <person name="Watson M."/>
            <person name="Adriaenssens E.M."/>
            <person name="Foster-Nyarko E."/>
            <person name="Jarju S."/>
            <person name="Secka A."/>
            <person name="Antonio M."/>
            <person name="Oren A."/>
            <person name="Chaudhuri R.R."/>
            <person name="La Ragione R."/>
            <person name="Hildebrand F."/>
            <person name="Pallen M.J."/>
        </authorList>
    </citation>
    <scope>NUCLEOTIDE SEQUENCE</scope>
    <source>
        <strain evidence="9">ChiGjej3B3-7149</strain>
    </source>
</reference>
<dbReference type="GO" id="GO:0005886">
    <property type="term" value="C:plasma membrane"/>
    <property type="evidence" value="ECO:0007669"/>
    <property type="project" value="UniProtKB-SubCell"/>
</dbReference>
<evidence type="ECO:0000313" key="10">
    <source>
        <dbReference type="Proteomes" id="UP000824238"/>
    </source>
</evidence>
<feature type="transmembrane region" description="Helical" evidence="8">
    <location>
        <begin position="207"/>
        <end position="226"/>
    </location>
</feature>
<reference evidence="9" key="1">
    <citation type="submission" date="2020-10" db="EMBL/GenBank/DDBJ databases">
        <authorList>
            <person name="Gilroy R."/>
        </authorList>
    </citation>
    <scope>NUCLEOTIDE SEQUENCE</scope>
    <source>
        <strain evidence="9">ChiGjej3B3-7149</strain>
    </source>
</reference>
<keyword evidence="6 8" id="KW-1133">Transmembrane helix</keyword>
<feature type="transmembrane region" description="Helical" evidence="8">
    <location>
        <begin position="346"/>
        <end position="369"/>
    </location>
</feature>
<evidence type="ECO:0000256" key="1">
    <source>
        <dbReference type="ARBA" id="ARBA00004651"/>
    </source>
</evidence>
<organism evidence="9 10">
    <name type="scientific">Candidatus Scatomorpha intestinigallinarum</name>
    <dbReference type="NCBI Taxonomy" id="2840923"/>
    <lineage>
        <taxon>Bacteria</taxon>
        <taxon>Bacillati</taxon>
        <taxon>Bacillota</taxon>
        <taxon>Clostridia</taxon>
        <taxon>Eubacteriales</taxon>
        <taxon>Candidatus Scatomorpha</taxon>
    </lineage>
</organism>
<keyword evidence="8" id="KW-0769">Symport</keyword>
<dbReference type="PANTHER" id="PTHR30330">
    <property type="entry name" value="AGSS FAMILY TRANSPORTER, SODIUM-ALANINE"/>
    <property type="match status" value="1"/>
</dbReference>
<comment type="caution">
    <text evidence="8">Lacks conserved residue(s) required for the propagation of feature annotation.</text>
</comment>
<protein>
    <submittedName>
        <fullName evidence="9">Alanine:cation symporter family protein</fullName>
    </submittedName>
</protein>
<keyword evidence="5 8" id="KW-0812">Transmembrane</keyword>
<sequence>MALMLAGAGVFLSLRCGFVQLTHFPEVMRRTVGAALRPSGADKGSVTPLQAVCAALAGTVGTGNIVGVALAISLGGPGTLFWLWLTALFGMGTKFAEVTLAVRFRERGEDGQWRGGPMYTIKNGLGKRFMPLARAFALFGTLAAFGMGSAVQGAEITGAARTLSMELLPSVAAEGRVFSLAAGALVAAAGWFVLSGGMGRLGRVCEALVPAMGLVYVLACLAVIAANAGRLGGVLREILVCAFRPEAVCGGLSLRACLGWGLRRGVFSNEAGLGSAPIAHASTSEKEPVRQGFFGVFEVFADTMVVCTLTGLAILCSGAAIPYGSPAGLSVCVSAFAGVLGGGGAAAVLAACMLLFSLSSLFGWGMYGLRCCEFLLGPRARGAYMAIYALCAVMGANGARAAVWELADVLNALMALPNLCSLLLLSSEAARLTRDYFARERVLHG</sequence>
<evidence type="ECO:0000256" key="8">
    <source>
        <dbReference type="RuleBase" id="RU363064"/>
    </source>
</evidence>
<accession>A0A9D1DMY1</accession>
<evidence type="ECO:0000313" key="9">
    <source>
        <dbReference type="EMBL" id="HIR55699.1"/>
    </source>
</evidence>
<feature type="transmembrane region" description="Helical" evidence="8">
    <location>
        <begin position="135"/>
        <end position="157"/>
    </location>
</feature>
<evidence type="ECO:0000256" key="7">
    <source>
        <dbReference type="ARBA" id="ARBA00023136"/>
    </source>
</evidence>
<evidence type="ECO:0000256" key="5">
    <source>
        <dbReference type="ARBA" id="ARBA00022692"/>
    </source>
</evidence>
<dbReference type="PANTHER" id="PTHR30330:SF3">
    <property type="entry name" value="TRANSCRIPTIONAL REGULATOR, LRP FAMILY"/>
    <property type="match status" value="1"/>
</dbReference>
<gene>
    <name evidence="9" type="ORF">IAD36_08925</name>
</gene>
<dbReference type="NCBIfam" id="TIGR00835">
    <property type="entry name" value="agcS"/>
    <property type="match status" value="1"/>
</dbReference>
<comment type="similarity">
    <text evidence="2 8">Belongs to the alanine or glycine:cation symporter (AGCS) (TC 2.A.25) family.</text>
</comment>
<dbReference type="EMBL" id="DVHH01000213">
    <property type="protein sequence ID" value="HIR55699.1"/>
    <property type="molecule type" value="Genomic_DNA"/>
</dbReference>
<evidence type="ECO:0000256" key="6">
    <source>
        <dbReference type="ARBA" id="ARBA00022989"/>
    </source>
</evidence>
<comment type="caution">
    <text evidence="9">The sequence shown here is derived from an EMBL/GenBank/DDBJ whole genome shotgun (WGS) entry which is preliminary data.</text>
</comment>